<dbReference type="EMBL" id="FUKQ01000036">
    <property type="protein sequence ID" value="SJN36744.1"/>
    <property type="molecule type" value="Genomic_DNA"/>
</dbReference>
<name>A0A1R4JXW8_9ACTN</name>
<dbReference type="Pfam" id="PF02424">
    <property type="entry name" value="ApbE"/>
    <property type="match status" value="1"/>
</dbReference>
<feature type="binding site" evidence="11">
    <location>
        <position position="275"/>
    </location>
    <ligand>
        <name>Mg(2+)</name>
        <dbReference type="ChEBI" id="CHEBI:18420"/>
    </ligand>
</feature>
<evidence type="ECO:0000256" key="9">
    <source>
        <dbReference type="ARBA" id="ARBA00048540"/>
    </source>
</evidence>
<dbReference type="GO" id="GO:0046872">
    <property type="term" value="F:metal ion binding"/>
    <property type="evidence" value="ECO:0007669"/>
    <property type="project" value="UniProtKB-UniRule"/>
</dbReference>
<dbReference type="InterPro" id="IPR003374">
    <property type="entry name" value="ApbE-like_sf"/>
</dbReference>
<proteinExistence type="inferred from homology"/>
<keyword evidence="13" id="KW-1185">Reference proteome</keyword>
<keyword evidence="5 10" id="KW-0479">Metal-binding</keyword>
<sequence>MDDLDLPELPPFAEGRYHPLLGTDVRIQVWADDQATAQAAEQAALAEMVRLQDIFSIFEPTSELSRWRRGEIQHASEDLLAALREARQWFVEGDGTFHPASRPLQERWRRAASEGVLPDRAEMQGMADRLQELPWRKDPLTGSEEQVGDCSSADLNAFVKGWIVDRAVEVAINPPHEAERVGVNAGGDLRHHGSGTWRVGVEDPLHPSDNRANRLCMVGLSNAAMATSGFARRGFRVGERWFGHVIDPRTGWPVQHLAQVSIVTPDAGSADALATICGVLAIEESLALIEGREGCECLLVDATGGQHPSSGWATLTLDELGNVGASRGAGEGYTRGW</sequence>
<dbReference type="EC" id="2.7.1.180" evidence="1 10"/>
<comment type="catalytic activity">
    <reaction evidence="9 10">
        <text>L-threonyl-[protein] + FAD = FMN-L-threonyl-[protein] + AMP + H(+)</text>
        <dbReference type="Rhea" id="RHEA:36847"/>
        <dbReference type="Rhea" id="RHEA-COMP:11060"/>
        <dbReference type="Rhea" id="RHEA-COMP:11061"/>
        <dbReference type="ChEBI" id="CHEBI:15378"/>
        <dbReference type="ChEBI" id="CHEBI:30013"/>
        <dbReference type="ChEBI" id="CHEBI:57692"/>
        <dbReference type="ChEBI" id="CHEBI:74257"/>
        <dbReference type="ChEBI" id="CHEBI:456215"/>
        <dbReference type="EC" id="2.7.1.180"/>
    </reaction>
</comment>
<dbReference type="Gene3D" id="3.10.520.10">
    <property type="entry name" value="ApbE-like domains"/>
    <property type="match status" value="1"/>
</dbReference>
<evidence type="ECO:0000256" key="5">
    <source>
        <dbReference type="ARBA" id="ARBA00022723"/>
    </source>
</evidence>
<dbReference type="RefSeq" id="WP_179110675.1">
    <property type="nucleotide sequence ID" value="NZ_FUKQ01000036.1"/>
</dbReference>
<dbReference type="AlphaFoldDB" id="A0A1R4JXW8"/>
<dbReference type="PIRSF" id="PIRSF006268">
    <property type="entry name" value="ApbE"/>
    <property type="match status" value="1"/>
</dbReference>
<feature type="binding site" evidence="11">
    <location>
        <position position="157"/>
    </location>
    <ligand>
        <name>Mg(2+)</name>
        <dbReference type="ChEBI" id="CHEBI:18420"/>
    </ligand>
</feature>
<dbReference type="PANTHER" id="PTHR30040">
    <property type="entry name" value="THIAMINE BIOSYNTHESIS LIPOPROTEIN APBE"/>
    <property type="match status" value="1"/>
</dbReference>
<evidence type="ECO:0000256" key="8">
    <source>
        <dbReference type="ARBA" id="ARBA00031306"/>
    </source>
</evidence>
<keyword evidence="4 10" id="KW-0808">Transferase</keyword>
<dbReference type="Proteomes" id="UP000188342">
    <property type="component" value="Unassembled WGS sequence"/>
</dbReference>
<evidence type="ECO:0000313" key="12">
    <source>
        <dbReference type="EMBL" id="SJN36744.1"/>
    </source>
</evidence>
<evidence type="ECO:0000256" key="3">
    <source>
        <dbReference type="ARBA" id="ARBA00022630"/>
    </source>
</evidence>
<comment type="cofactor">
    <cofactor evidence="11">
        <name>Mg(2+)</name>
        <dbReference type="ChEBI" id="CHEBI:18420"/>
    </cofactor>
    <cofactor evidence="11">
        <name>Mn(2+)</name>
        <dbReference type="ChEBI" id="CHEBI:29035"/>
    </cofactor>
    <text evidence="11">Magnesium. Can also use manganese.</text>
</comment>
<accession>A0A1R4JXW8</accession>
<evidence type="ECO:0000313" key="13">
    <source>
        <dbReference type="Proteomes" id="UP000188342"/>
    </source>
</evidence>
<dbReference type="GO" id="GO:0016740">
    <property type="term" value="F:transferase activity"/>
    <property type="evidence" value="ECO:0007669"/>
    <property type="project" value="UniProtKB-UniRule"/>
</dbReference>
<reference evidence="12 13" key="1">
    <citation type="submission" date="2017-02" db="EMBL/GenBank/DDBJ databases">
        <authorList>
            <person name="Peterson S.W."/>
        </authorList>
    </citation>
    <scope>NUCLEOTIDE SEQUENCE [LARGE SCALE GENOMIC DNA]</scope>
    <source>
        <strain evidence="12 13">LSP_Lj1</strain>
    </source>
</reference>
<evidence type="ECO:0000256" key="2">
    <source>
        <dbReference type="ARBA" id="ARBA00016337"/>
    </source>
</evidence>
<gene>
    <name evidence="12" type="ORF">FM114_10135</name>
</gene>
<dbReference type="InterPro" id="IPR024932">
    <property type="entry name" value="ApbE"/>
</dbReference>
<keyword evidence="6 10" id="KW-0274">FAD</keyword>
<evidence type="ECO:0000256" key="11">
    <source>
        <dbReference type="PIRSR" id="PIRSR006268-2"/>
    </source>
</evidence>
<keyword evidence="12" id="KW-0449">Lipoprotein</keyword>
<evidence type="ECO:0000256" key="6">
    <source>
        <dbReference type="ARBA" id="ARBA00022827"/>
    </source>
</evidence>
<keyword evidence="3 10" id="KW-0285">Flavoprotein</keyword>
<evidence type="ECO:0000256" key="10">
    <source>
        <dbReference type="PIRNR" id="PIRNR006268"/>
    </source>
</evidence>
<evidence type="ECO:0000256" key="1">
    <source>
        <dbReference type="ARBA" id="ARBA00011955"/>
    </source>
</evidence>
<protein>
    <recommendedName>
        <fullName evidence="2 10">FAD:protein FMN transferase</fullName>
        <ecNumber evidence="1 10">2.7.1.180</ecNumber>
    </recommendedName>
    <alternativeName>
        <fullName evidence="8 10">Flavin transferase</fullName>
    </alternativeName>
</protein>
<dbReference type="STRING" id="1255658.FM114_10135"/>
<keyword evidence="7 10" id="KW-0460">Magnesium</keyword>
<evidence type="ECO:0000256" key="7">
    <source>
        <dbReference type="ARBA" id="ARBA00022842"/>
    </source>
</evidence>
<dbReference type="SUPFAM" id="SSF143631">
    <property type="entry name" value="ApbE-like"/>
    <property type="match status" value="1"/>
</dbReference>
<evidence type="ECO:0000256" key="4">
    <source>
        <dbReference type="ARBA" id="ARBA00022679"/>
    </source>
</evidence>
<organism evidence="12 13">
    <name type="scientific">Luteococcus japonicus LSP_Lj1</name>
    <dbReference type="NCBI Taxonomy" id="1255658"/>
    <lineage>
        <taxon>Bacteria</taxon>
        <taxon>Bacillati</taxon>
        <taxon>Actinomycetota</taxon>
        <taxon>Actinomycetes</taxon>
        <taxon>Propionibacteriales</taxon>
        <taxon>Propionibacteriaceae</taxon>
        <taxon>Luteococcus</taxon>
    </lineage>
</organism>
<comment type="similarity">
    <text evidence="10">Belongs to the ApbE family.</text>
</comment>
<feature type="binding site" evidence="11">
    <location>
        <position position="271"/>
    </location>
    <ligand>
        <name>Mg(2+)</name>
        <dbReference type="ChEBI" id="CHEBI:18420"/>
    </ligand>
</feature>
<dbReference type="PANTHER" id="PTHR30040:SF2">
    <property type="entry name" value="FAD:PROTEIN FMN TRANSFERASE"/>
    <property type="match status" value="1"/>
</dbReference>